<accession>A0A420F377</accession>
<proteinExistence type="inferred from homology"/>
<evidence type="ECO:0000313" key="6">
    <source>
        <dbReference type="Proteomes" id="UP000285744"/>
    </source>
</evidence>
<dbReference type="PROSITE" id="PS50801">
    <property type="entry name" value="STAS"/>
    <property type="match status" value="1"/>
</dbReference>
<dbReference type="GO" id="GO:0043856">
    <property type="term" value="F:anti-sigma factor antagonist activity"/>
    <property type="evidence" value="ECO:0007669"/>
    <property type="project" value="InterPro"/>
</dbReference>
<dbReference type="Proteomes" id="UP001432190">
    <property type="component" value="Chromosome"/>
</dbReference>
<dbReference type="Gene3D" id="3.30.750.24">
    <property type="entry name" value="STAS domain"/>
    <property type="match status" value="1"/>
</dbReference>
<dbReference type="PANTHER" id="PTHR33495">
    <property type="entry name" value="ANTI-SIGMA FACTOR ANTAGONIST TM_1081-RELATED-RELATED"/>
    <property type="match status" value="1"/>
</dbReference>
<sequence length="117" mass="12236">MDVQVHDEGVGEVVLRPVGEIDMATVDVLEKALATALDRPGLRAVVVDLAGVAFLDSSGVRALVDAALRARREGVPLRVVDPRPVVARVLRITAVGELLGLPAEVPVSPAASFRGLN</sequence>
<organism evidence="4 6">
    <name type="scientific">Micromonospora globbae</name>
    <dbReference type="NCBI Taxonomy" id="1894969"/>
    <lineage>
        <taxon>Bacteria</taxon>
        <taxon>Bacillati</taxon>
        <taxon>Actinomycetota</taxon>
        <taxon>Actinomycetes</taxon>
        <taxon>Micromonosporales</taxon>
        <taxon>Micromonosporaceae</taxon>
        <taxon>Micromonospora</taxon>
    </lineage>
</organism>
<dbReference type="Pfam" id="PF01740">
    <property type="entry name" value="STAS"/>
    <property type="match status" value="1"/>
</dbReference>
<dbReference type="EMBL" id="CP108084">
    <property type="protein sequence ID" value="WUP47625.1"/>
    <property type="molecule type" value="Genomic_DNA"/>
</dbReference>
<dbReference type="InterPro" id="IPR003658">
    <property type="entry name" value="Anti-sigma_ant"/>
</dbReference>
<dbReference type="CDD" id="cd07043">
    <property type="entry name" value="STAS_anti-anti-sigma_factors"/>
    <property type="match status" value="1"/>
</dbReference>
<evidence type="ECO:0000313" key="5">
    <source>
        <dbReference type="EMBL" id="WUP47625.1"/>
    </source>
</evidence>
<evidence type="ECO:0000313" key="7">
    <source>
        <dbReference type="Proteomes" id="UP001432190"/>
    </source>
</evidence>
<dbReference type="EMBL" id="RAQQ01000007">
    <property type="protein sequence ID" value="RKF27277.1"/>
    <property type="molecule type" value="Genomic_DNA"/>
</dbReference>
<evidence type="ECO:0000259" key="3">
    <source>
        <dbReference type="PROSITE" id="PS50801"/>
    </source>
</evidence>
<feature type="domain" description="STAS" evidence="3">
    <location>
        <begin position="11"/>
        <end position="117"/>
    </location>
</feature>
<reference evidence="4 6" key="1">
    <citation type="journal article" date="2018" name="Int. J. Syst. Evol. Microbiol.">
        <title>Micromonospora globbae sp. nov., an endophytic actinomycete isolated from roots of Globba winitii C. H. Wright.</title>
        <authorList>
            <person name="Kuncharoen N."/>
            <person name="Pittayakhajonwut P."/>
            <person name="Tanasupawat S."/>
        </authorList>
    </citation>
    <scope>NUCLEOTIDE SEQUENCE [LARGE SCALE GENOMIC DNA]</scope>
    <source>
        <strain evidence="4 6">WPS1-2</strain>
    </source>
</reference>
<reference evidence="5" key="2">
    <citation type="submission" date="2022-10" db="EMBL/GenBank/DDBJ databases">
        <title>The complete genomes of actinobacterial strains from the NBC collection.</title>
        <authorList>
            <person name="Joergensen T.S."/>
            <person name="Alvarez Arevalo M."/>
            <person name="Sterndorff E.B."/>
            <person name="Faurdal D."/>
            <person name="Vuksanovic O."/>
            <person name="Mourched A.-S."/>
            <person name="Charusanti P."/>
            <person name="Shaw S."/>
            <person name="Blin K."/>
            <person name="Weber T."/>
        </authorList>
    </citation>
    <scope>NUCLEOTIDE SEQUENCE</scope>
    <source>
        <strain evidence="5">NBC_00256</strain>
    </source>
</reference>
<gene>
    <name evidence="4" type="ORF">D7I43_12470</name>
    <name evidence="5" type="ORF">OG994_18515</name>
</gene>
<name>A0A420F377_9ACTN</name>
<dbReference type="InterPro" id="IPR002645">
    <property type="entry name" value="STAS_dom"/>
</dbReference>
<dbReference type="InterPro" id="IPR036513">
    <property type="entry name" value="STAS_dom_sf"/>
</dbReference>
<evidence type="ECO:0000313" key="4">
    <source>
        <dbReference type="EMBL" id="RKF27277.1"/>
    </source>
</evidence>
<evidence type="ECO:0000256" key="2">
    <source>
        <dbReference type="RuleBase" id="RU003749"/>
    </source>
</evidence>
<dbReference type="PANTHER" id="PTHR33495:SF2">
    <property type="entry name" value="ANTI-SIGMA FACTOR ANTAGONIST TM_1081-RELATED"/>
    <property type="match status" value="1"/>
</dbReference>
<dbReference type="Proteomes" id="UP000285744">
    <property type="component" value="Unassembled WGS sequence"/>
</dbReference>
<dbReference type="OrthoDB" id="3385404at2"/>
<dbReference type="NCBIfam" id="TIGR00377">
    <property type="entry name" value="ant_ant_sig"/>
    <property type="match status" value="1"/>
</dbReference>
<protein>
    <recommendedName>
        <fullName evidence="2">Anti-sigma factor antagonist</fullName>
    </recommendedName>
</protein>
<keyword evidence="7" id="KW-1185">Reference proteome</keyword>
<dbReference type="AlphaFoldDB" id="A0A420F377"/>
<dbReference type="RefSeq" id="WP_120328620.1">
    <property type="nucleotide sequence ID" value="NZ_CP108084.1"/>
</dbReference>
<comment type="similarity">
    <text evidence="1 2">Belongs to the anti-sigma-factor antagonist family.</text>
</comment>
<dbReference type="SUPFAM" id="SSF52091">
    <property type="entry name" value="SpoIIaa-like"/>
    <property type="match status" value="1"/>
</dbReference>
<evidence type="ECO:0000256" key="1">
    <source>
        <dbReference type="ARBA" id="ARBA00009013"/>
    </source>
</evidence>